<name>A0A9P5XSN0_9AGAR</name>
<dbReference type="Proteomes" id="UP000807353">
    <property type="component" value="Unassembled WGS sequence"/>
</dbReference>
<feature type="region of interest" description="Disordered" evidence="1">
    <location>
        <begin position="87"/>
        <end position="152"/>
    </location>
</feature>
<gene>
    <name evidence="2" type="ORF">BDZ94DRAFT_1327190</name>
</gene>
<protein>
    <submittedName>
        <fullName evidence="2">Uncharacterized protein</fullName>
    </submittedName>
</protein>
<feature type="region of interest" description="Disordered" evidence="1">
    <location>
        <begin position="1"/>
        <end position="20"/>
    </location>
</feature>
<organism evidence="2 3">
    <name type="scientific">Collybia nuda</name>
    <dbReference type="NCBI Taxonomy" id="64659"/>
    <lineage>
        <taxon>Eukaryota</taxon>
        <taxon>Fungi</taxon>
        <taxon>Dikarya</taxon>
        <taxon>Basidiomycota</taxon>
        <taxon>Agaricomycotina</taxon>
        <taxon>Agaricomycetes</taxon>
        <taxon>Agaricomycetidae</taxon>
        <taxon>Agaricales</taxon>
        <taxon>Tricholomatineae</taxon>
        <taxon>Clitocybaceae</taxon>
        <taxon>Collybia</taxon>
    </lineage>
</organism>
<comment type="caution">
    <text evidence="2">The sequence shown here is derived from an EMBL/GenBank/DDBJ whole genome shotgun (WGS) entry which is preliminary data.</text>
</comment>
<accession>A0A9P5XSN0</accession>
<keyword evidence="3" id="KW-1185">Reference proteome</keyword>
<reference evidence="2" key="1">
    <citation type="submission" date="2020-11" db="EMBL/GenBank/DDBJ databases">
        <authorList>
            <consortium name="DOE Joint Genome Institute"/>
            <person name="Ahrendt S."/>
            <person name="Riley R."/>
            <person name="Andreopoulos W."/>
            <person name="Labutti K."/>
            <person name="Pangilinan J."/>
            <person name="Ruiz-Duenas F.J."/>
            <person name="Barrasa J.M."/>
            <person name="Sanchez-Garcia M."/>
            <person name="Camarero S."/>
            <person name="Miyauchi S."/>
            <person name="Serrano A."/>
            <person name="Linde D."/>
            <person name="Babiker R."/>
            <person name="Drula E."/>
            <person name="Ayuso-Fernandez I."/>
            <person name="Pacheco R."/>
            <person name="Padilla G."/>
            <person name="Ferreira P."/>
            <person name="Barriuso J."/>
            <person name="Kellner H."/>
            <person name="Castanera R."/>
            <person name="Alfaro M."/>
            <person name="Ramirez L."/>
            <person name="Pisabarro A.G."/>
            <person name="Kuo A."/>
            <person name="Tritt A."/>
            <person name="Lipzen A."/>
            <person name="He G."/>
            <person name="Yan M."/>
            <person name="Ng V."/>
            <person name="Cullen D."/>
            <person name="Martin F."/>
            <person name="Rosso M.-N."/>
            <person name="Henrissat B."/>
            <person name="Hibbett D."/>
            <person name="Martinez A.T."/>
            <person name="Grigoriev I.V."/>
        </authorList>
    </citation>
    <scope>NUCLEOTIDE SEQUENCE</scope>
    <source>
        <strain evidence="2">CBS 247.69</strain>
    </source>
</reference>
<sequence length="206" mass="21636">MLEDSGISVAPPRRLPAVSVNPQPISAPLVSGHVCRVTSVSVAVSPKLPLHDLGSSSASVFVSLPKLSSKDFTGASVLDSLSIGAGLTELEPSSSDPSDAVDDGDVDMDKTPRKNTAKCAREPTPESDAPSTASRNSKVTQQSISHSSASHSDASEPTWVEWATTLCGRYSFFSSTISYVSCTLPINYLVKVYSDHILTGNPQMGL</sequence>
<evidence type="ECO:0000313" key="3">
    <source>
        <dbReference type="Proteomes" id="UP000807353"/>
    </source>
</evidence>
<feature type="compositionally biased region" description="Low complexity" evidence="1">
    <location>
        <begin position="143"/>
        <end position="152"/>
    </location>
</feature>
<evidence type="ECO:0000256" key="1">
    <source>
        <dbReference type="SAM" id="MobiDB-lite"/>
    </source>
</evidence>
<dbReference type="EMBL" id="MU150458">
    <property type="protein sequence ID" value="KAF9456118.1"/>
    <property type="molecule type" value="Genomic_DNA"/>
</dbReference>
<proteinExistence type="predicted"/>
<evidence type="ECO:0000313" key="2">
    <source>
        <dbReference type="EMBL" id="KAF9456118.1"/>
    </source>
</evidence>
<dbReference type="AlphaFoldDB" id="A0A9P5XSN0"/>
<feature type="compositionally biased region" description="Polar residues" evidence="1">
    <location>
        <begin position="129"/>
        <end position="142"/>
    </location>
</feature>